<organism evidence="2 3">
    <name type="scientific">Pseudonocardia hydrocarbonoxydans</name>
    <dbReference type="NCBI Taxonomy" id="76726"/>
    <lineage>
        <taxon>Bacteria</taxon>
        <taxon>Bacillati</taxon>
        <taxon>Actinomycetota</taxon>
        <taxon>Actinomycetes</taxon>
        <taxon>Pseudonocardiales</taxon>
        <taxon>Pseudonocardiaceae</taxon>
        <taxon>Pseudonocardia</taxon>
    </lineage>
</organism>
<dbReference type="Proteomes" id="UP000320338">
    <property type="component" value="Unassembled WGS sequence"/>
</dbReference>
<keyword evidence="3" id="KW-1185">Reference proteome</keyword>
<evidence type="ECO:0000256" key="1">
    <source>
        <dbReference type="SAM" id="MobiDB-lite"/>
    </source>
</evidence>
<dbReference type="EMBL" id="BJNG01000059">
    <property type="protein sequence ID" value="GEC22841.1"/>
    <property type="molecule type" value="Genomic_DNA"/>
</dbReference>
<accession>A0A4Y3WX53</accession>
<dbReference type="RefSeq" id="WP_344253506.1">
    <property type="nucleotide sequence ID" value="NZ_BAAARZ010000061.1"/>
</dbReference>
<dbReference type="AlphaFoldDB" id="A0A4Y3WX53"/>
<protein>
    <submittedName>
        <fullName evidence="2">Uncharacterized protein</fullName>
    </submittedName>
</protein>
<feature type="region of interest" description="Disordered" evidence="1">
    <location>
        <begin position="61"/>
        <end position="80"/>
    </location>
</feature>
<reference evidence="2 3" key="1">
    <citation type="submission" date="2019-06" db="EMBL/GenBank/DDBJ databases">
        <title>Whole genome shotgun sequence of Pseudonocardia hydrocarbonoxydans NBRC 14498.</title>
        <authorList>
            <person name="Hosoyama A."/>
            <person name="Uohara A."/>
            <person name="Ohji S."/>
            <person name="Ichikawa N."/>
        </authorList>
    </citation>
    <scope>NUCLEOTIDE SEQUENCE [LARGE SCALE GENOMIC DNA]</scope>
    <source>
        <strain evidence="2 3">NBRC 14498</strain>
    </source>
</reference>
<comment type="caution">
    <text evidence="2">The sequence shown here is derived from an EMBL/GenBank/DDBJ whole genome shotgun (WGS) entry which is preliminary data.</text>
</comment>
<name>A0A4Y3WX53_9PSEU</name>
<evidence type="ECO:0000313" key="3">
    <source>
        <dbReference type="Proteomes" id="UP000320338"/>
    </source>
</evidence>
<gene>
    <name evidence="2" type="ORF">PHY01_51240</name>
</gene>
<evidence type="ECO:0000313" key="2">
    <source>
        <dbReference type="EMBL" id="GEC22841.1"/>
    </source>
</evidence>
<proteinExistence type="predicted"/>
<sequence>MAVPVWATFDAMCAERDALKRLVEDLPDEQVPAALAAIRHQHEQRPGTTWPPSWFASFASGRPDLGSNHDDVLAEGFGRS</sequence>